<dbReference type="EMBL" id="NBSK02000005">
    <property type="protein sequence ID" value="KAJ0205873.1"/>
    <property type="molecule type" value="Genomic_DNA"/>
</dbReference>
<name>A0A9R1VGU6_LACSA</name>
<dbReference type="PANTHER" id="PTHR43327">
    <property type="entry name" value="STOMATIN-LIKE PROTEIN 2, MITOCHONDRIAL"/>
    <property type="match status" value="1"/>
</dbReference>
<dbReference type="Proteomes" id="UP000235145">
    <property type="component" value="Unassembled WGS sequence"/>
</dbReference>
<gene>
    <name evidence="1" type="ORF">LSAT_V11C500275980</name>
</gene>
<dbReference type="PANTHER" id="PTHR43327:SF36">
    <property type="entry name" value="HYPERSENSITIVE-INDUCED RESPONSE PROTEIN 1"/>
    <property type="match status" value="1"/>
</dbReference>
<organism evidence="1 2">
    <name type="scientific">Lactuca sativa</name>
    <name type="common">Garden lettuce</name>
    <dbReference type="NCBI Taxonomy" id="4236"/>
    <lineage>
        <taxon>Eukaryota</taxon>
        <taxon>Viridiplantae</taxon>
        <taxon>Streptophyta</taxon>
        <taxon>Embryophyta</taxon>
        <taxon>Tracheophyta</taxon>
        <taxon>Spermatophyta</taxon>
        <taxon>Magnoliopsida</taxon>
        <taxon>eudicotyledons</taxon>
        <taxon>Gunneridae</taxon>
        <taxon>Pentapetalae</taxon>
        <taxon>asterids</taxon>
        <taxon>campanulids</taxon>
        <taxon>Asterales</taxon>
        <taxon>Asteraceae</taxon>
        <taxon>Cichorioideae</taxon>
        <taxon>Cichorieae</taxon>
        <taxon>Lactucinae</taxon>
        <taxon>Lactuca</taxon>
    </lineage>
</organism>
<dbReference type="InterPro" id="IPR050710">
    <property type="entry name" value="Band7/mec-2_domain"/>
</dbReference>
<comment type="caution">
    <text evidence="1">The sequence shown here is derived from an EMBL/GenBank/DDBJ whole genome shotgun (WGS) entry which is preliminary data.</text>
</comment>
<evidence type="ECO:0008006" key="3">
    <source>
        <dbReference type="Google" id="ProtNLM"/>
    </source>
</evidence>
<protein>
    <recommendedName>
        <fullName evidence="3">Band 7 domain-containing protein</fullName>
    </recommendedName>
</protein>
<evidence type="ECO:0000313" key="2">
    <source>
        <dbReference type="Proteomes" id="UP000235145"/>
    </source>
</evidence>
<keyword evidence="2" id="KW-1185">Reference proteome</keyword>
<dbReference type="AlphaFoldDB" id="A0A9R1VGU6"/>
<reference evidence="1 2" key="1">
    <citation type="journal article" date="2017" name="Nat. Commun.">
        <title>Genome assembly with in vitro proximity ligation data and whole-genome triplication in lettuce.</title>
        <authorList>
            <person name="Reyes-Chin-Wo S."/>
            <person name="Wang Z."/>
            <person name="Yang X."/>
            <person name="Kozik A."/>
            <person name="Arikit S."/>
            <person name="Song C."/>
            <person name="Xia L."/>
            <person name="Froenicke L."/>
            <person name="Lavelle D.O."/>
            <person name="Truco M.J."/>
            <person name="Xia R."/>
            <person name="Zhu S."/>
            <person name="Xu C."/>
            <person name="Xu H."/>
            <person name="Xu X."/>
            <person name="Cox K."/>
            <person name="Korf I."/>
            <person name="Meyers B.C."/>
            <person name="Michelmore R.W."/>
        </authorList>
    </citation>
    <scope>NUCLEOTIDE SEQUENCE [LARGE SCALE GENOMIC DNA]</scope>
    <source>
        <strain evidence="2">cv. Salinas</strain>
        <tissue evidence="1">Seedlings</tissue>
    </source>
</reference>
<evidence type="ECO:0000313" key="1">
    <source>
        <dbReference type="EMBL" id="KAJ0205873.1"/>
    </source>
</evidence>
<dbReference type="OrthoDB" id="1689270at2759"/>
<accession>A0A9R1VGU6</accession>
<sequence>MVVTEKAEAEKILQIKKVKSKYLSGVVNVHGTTTKDVMDMVLVTQYFDIVKEIRASSKSSVVFIPHGPADVRDVTPQICDGLLQGNVTH</sequence>
<proteinExistence type="predicted"/>